<keyword evidence="3" id="KW-1185">Reference proteome</keyword>
<dbReference type="RefSeq" id="WP_022748298.1">
    <property type="nucleotide sequence ID" value="NZ_FOGW01000016.1"/>
</dbReference>
<evidence type="ECO:0000313" key="3">
    <source>
        <dbReference type="Proteomes" id="UP000182471"/>
    </source>
</evidence>
<protein>
    <submittedName>
        <fullName evidence="2">Uncharacterized protein</fullName>
    </submittedName>
</protein>
<keyword evidence="1" id="KW-0472">Membrane</keyword>
<organism evidence="2 3">
    <name type="scientific">Lachnobacterium bovis</name>
    <dbReference type="NCBI Taxonomy" id="140626"/>
    <lineage>
        <taxon>Bacteria</taxon>
        <taxon>Bacillati</taxon>
        <taxon>Bacillota</taxon>
        <taxon>Clostridia</taxon>
        <taxon>Lachnospirales</taxon>
        <taxon>Lachnospiraceae</taxon>
        <taxon>Lachnobacterium</taxon>
    </lineage>
</organism>
<dbReference type="EMBL" id="FOGW01000016">
    <property type="protein sequence ID" value="SER95428.1"/>
    <property type="molecule type" value="Genomic_DNA"/>
</dbReference>
<name>A0A1H9TE92_9FIRM</name>
<reference evidence="3" key="1">
    <citation type="submission" date="2016-10" db="EMBL/GenBank/DDBJ databases">
        <authorList>
            <person name="Varghese N."/>
            <person name="Submissions S."/>
        </authorList>
    </citation>
    <scope>NUCLEOTIDE SEQUENCE [LARGE SCALE GENOMIC DNA]</scope>
    <source>
        <strain evidence="3">S1b</strain>
    </source>
</reference>
<keyword evidence="1" id="KW-0812">Transmembrane</keyword>
<dbReference type="OrthoDB" id="9847179at2"/>
<keyword evidence="1" id="KW-1133">Transmembrane helix</keyword>
<sequence>MEYFTAKSRKNNKKFSNYGISSIVTILTVMCVMSFTILSYITSKYDYILTQKIAHKNTEYFEASCYANDRLERIDKILHKCYVNADSESDYYTDAFNKLQQYSGIFYSNQKTKLSIQNSGGTSFYYQFTTNISNTRRLETIVYIKYPLNLSDTFYQLKGSYEKVEINEPIDDTLNVYTGD</sequence>
<dbReference type="Proteomes" id="UP000182471">
    <property type="component" value="Unassembled WGS sequence"/>
</dbReference>
<evidence type="ECO:0000256" key="1">
    <source>
        <dbReference type="SAM" id="Phobius"/>
    </source>
</evidence>
<dbReference type="AlphaFoldDB" id="A0A1H9TE92"/>
<evidence type="ECO:0000313" key="2">
    <source>
        <dbReference type="EMBL" id="SER95428.1"/>
    </source>
</evidence>
<gene>
    <name evidence="2" type="ORF">SAMN02910429_01595</name>
</gene>
<proteinExistence type="predicted"/>
<feature type="transmembrane region" description="Helical" evidence="1">
    <location>
        <begin position="20"/>
        <end position="41"/>
    </location>
</feature>
<accession>A0A1H9TE92</accession>